<feature type="compositionally biased region" description="Polar residues" evidence="1">
    <location>
        <begin position="113"/>
        <end position="123"/>
    </location>
</feature>
<gene>
    <name evidence="3" type="ORF">ACFO7U_10285</name>
</gene>
<evidence type="ECO:0000313" key="3">
    <source>
        <dbReference type="EMBL" id="MFC4755169.1"/>
    </source>
</evidence>
<evidence type="ECO:0000256" key="1">
    <source>
        <dbReference type="SAM" id="MobiDB-lite"/>
    </source>
</evidence>
<dbReference type="RefSeq" id="WP_344989276.1">
    <property type="nucleotide sequence ID" value="NZ_BAABCD010000008.1"/>
</dbReference>
<dbReference type="Proteomes" id="UP001595836">
    <property type="component" value="Unassembled WGS sequence"/>
</dbReference>
<keyword evidence="4" id="KW-1185">Reference proteome</keyword>
<keyword evidence="2" id="KW-1133">Transmembrane helix</keyword>
<feature type="compositionally biased region" description="Low complexity" evidence="1">
    <location>
        <begin position="164"/>
        <end position="187"/>
    </location>
</feature>
<comment type="caution">
    <text evidence="3">The sequence shown here is derived from an EMBL/GenBank/DDBJ whole genome shotgun (WGS) entry which is preliminary data.</text>
</comment>
<dbReference type="EMBL" id="JBHSHP010000023">
    <property type="protein sequence ID" value="MFC4755169.1"/>
    <property type="molecule type" value="Genomic_DNA"/>
</dbReference>
<evidence type="ECO:0000256" key="2">
    <source>
        <dbReference type="SAM" id="Phobius"/>
    </source>
</evidence>
<keyword evidence="2" id="KW-0472">Membrane</keyword>
<reference evidence="4" key="1">
    <citation type="journal article" date="2019" name="Int. J. Syst. Evol. Microbiol.">
        <title>The Global Catalogue of Microorganisms (GCM) 10K type strain sequencing project: providing services to taxonomists for standard genome sequencing and annotation.</title>
        <authorList>
            <consortium name="The Broad Institute Genomics Platform"/>
            <consortium name="The Broad Institute Genome Sequencing Center for Infectious Disease"/>
            <person name="Wu L."/>
            <person name="Ma J."/>
        </authorList>
    </citation>
    <scope>NUCLEOTIDE SEQUENCE [LARGE SCALE GENOMIC DNA]</scope>
    <source>
        <strain evidence="4">JCM 11882</strain>
    </source>
</reference>
<feature type="transmembrane region" description="Helical" evidence="2">
    <location>
        <begin position="64"/>
        <end position="81"/>
    </location>
</feature>
<feature type="compositionally biased region" description="Low complexity" evidence="1">
    <location>
        <begin position="98"/>
        <end position="107"/>
    </location>
</feature>
<organism evidence="3 4">
    <name type="scientific">Dietzia aurantiaca</name>
    <dbReference type="NCBI Taxonomy" id="983873"/>
    <lineage>
        <taxon>Bacteria</taxon>
        <taxon>Bacillati</taxon>
        <taxon>Actinomycetota</taxon>
        <taxon>Actinomycetes</taxon>
        <taxon>Mycobacteriales</taxon>
        <taxon>Dietziaceae</taxon>
        <taxon>Dietzia</taxon>
    </lineage>
</organism>
<sequence length="200" mass="21117">MSEKPSDVPDGPETADHTSVSYSSVDDAEQSAPGQHAPSHAARHRSRPEWLSVVIEFFTMSRSTLVLLVAFVLIAALYSFVRQDPVVAINSPPRPAPTQSETTQSETSRTDATETTDPSPTDQSTEPTATTDAAETSATGTPQTSVPRDSRLFEPGQGTGAQGTDGQQPQQSAPGGTQAPQGQQPQQSQPPQPQTQVPAQ</sequence>
<protein>
    <submittedName>
        <fullName evidence="3">Uncharacterized protein</fullName>
    </submittedName>
</protein>
<feature type="compositionally biased region" description="Low complexity" evidence="1">
    <location>
        <begin position="124"/>
        <end position="141"/>
    </location>
</feature>
<accession>A0ABV9PRR6</accession>
<evidence type="ECO:0000313" key="4">
    <source>
        <dbReference type="Proteomes" id="UP001595836"/>
    </source>
</evidence>
<keyword evidence="2" id="KW-0812">Transmembrane</keyword>
<proteinExistence type="predicted"/>
<name>A0ABV9PRR6_9ACTN</name>
<feature type="region of interest" description="Disordered" evidence="1">
    <location>
        <begin position="88"/>
        <end position="200"/>
    </location>
</feature>
<feature type="region of interest" description="Disordered" evidence="1">
    <location>
        <begin position="1"/>
        <end position="46"/>
    </location>
</feature>